<feature type="chain" id="PRO_5022820619" evidence="12">
    <location>
        <begin position="20"/>
        <end position="612"/>
    </location>
</feature>
<evidence type="ECO:0000256" key="8">
    <source>
        <dbReference type="ARBA" id="ARBA00023170"/>
    </source>
</evidence>
<evidence type="ECO:0000256" key="7">
    <source>
        <dbReference type="ARBA" id="ARBA00023136"/>
    </source>
</evidence>
<evidence type="ECO:0000256" key="4">
    <source>
        <dbReference type="ARBA" id="ARBA00022692"/>
    </source>
</evidence>
<sequence length="612" mass="69233">MKNVLLFLFVLLSANVVFAQRDSVVVLDEVVLTDSRLRDFSNGIKVRTLTDSVLMRNSGMLTDNLRATTLIYFKESGYGMISSASFRGTTAQQTAVVWNGININSQLTGQTDFNALMPQNLDGITVRSGGGSTQYGTGAVGGSIHLNNQLDFDTPLENKLRLGYGSFDTRNLFYKAAYGTEKMAITFGLGHFASENDYEYLGTDQKNENGAFSNNAFDLAFGFLASKSHLIKLYHHTFLGNRDFSGTLTAPSDDNYRNFDARTLLEWVHFKSNRVQRVRGAYLFERFRYYPNNTNENFSFGKSGNFQVDYDYKYELKKWTLNGIVSANSINAEGSSISTANRNQLSAILLVSHNPTEKLSYGMNFRQDWVSDYQSPFVFSVDAKYQLLQNYSIRANTSKNYRVPTFNDIYWQGAGASGNANVLPESALQGELGQTLSGNGYKVDLTGFYISTTDLIQWRPDVTGIWTPINIKDVSQYGLELQVNMTKKLGPHRLVWDNGYSYTKAIDNETKNQLLYVPLHKFTSNLAYRYRRWGAFLRGLYNGRVFTTTDNNNELSDYLVLDSGLEYRFPEVSGVELKTILAINNLGNRNYQNVAFRPMPNRNIHLNLNFKF</sequence>
<dbReference type="Pfam" id="PF00593">
    <property type="entry name" value="TonB_dep_Rec_b-barrel"/>
    <property type="match status" value="1"/>
</dbReference>
<dbReference type="InterPro" id="IPR036942">
    <property type="entry name" value="Beta-barrel_TonB_sf"/>
</dbReference>
<evidence type="ECO:0000256" key="3">
    <source>
        <dbReference type="ARBA" id="ARBA00022452"/>
    </source>
</evidence>
<dbReference type="GO" id="GO:0044718">
    <property type="term" value="P:siderophore transmembrane transport"/>
    <property type="evidence" value="ECO:0007669"/>
    <property type="project" value="TreeGrafter"/>
</dbReference>
<feature type="domain" description="TonB-dependent receptor-like beta-barrel" evidence="13">
    <location>
        <begin position="164"/>
        <end position="586"/>
    </location>
</feature>
<dbReference type="InterPro" id="IPR037066">
    <property type="entry name" value="Plug_dom_sf"/>
</dbReference>
<proteinExistence type="inferred from homology"/>
<dbReference type="PANTHER" id="PTHR30069:SF29">
    <property type="entry name" value="HEMOGLOBIN AND HEMOGLOBIN-HAPTOGLOBIN-BINDING PROTEIN 1-RELATED"/>
    <property type="match status" value="1"/>
</dbReference>
<dbReference type="AlphaFoldDB" id="A0A5B7STV9"/>
<keyword evidence="3 10" id="KW-1134">Transmembrane beta strand</keyword>
<evidence type="ECO:0000256" key="10">
    <source>
        <dbReference type="PROSITE-ProRule" id="PRU01360"/>
    </source>
</evidence>
<dbReference type="KEGG" id="asag:FGM00_09535"/>
<dbReference type="EMBL" id="CP040710">
    <property type="protein sequence ID" value="QCX00341.1"/>
    <property type="molecule type" value="Genomic_DNA"/>
</dbReference>
<feature type="signal peptide" evidence="12">
    <location>
        <begin position="1"/>
        <end position="19"/>
    </location>
</feature>
<dbReference type="Gene3D" id="2.40.170.20">
    <property type="entry name" value="TonB-dependent receptor, beta-barrel domain"/>
    <property type="match status" value="1"/>
</dbReference>
<accession>A0A5B7STV9</accession>
<comment type="similarity">
    <text evidence="10 11">Belongs to the TonB-dependent receptor family.</text>
</comment>
<name>A0A5B7STV9_9FLAO</name>
<dbReference type="PROSITE" id="PS52016">
    <property type="entry name" value="TONB_DEPENDENT_REC_3"/>
    <property type="match status" value="1"/>
</dbReference>
<comment type="subcellular location">
    <subcellularLocation>
        <location evidence="1 10">Cell outer membrane</location>
        <topology evidence="1 10">Multi-pass membrane protein</topology>
    </subcellularLocation>
</comment>
<evidence type="ECO:0000256" key="6">
    <source>
        <dbReference type="ARBA" id="ARBA00023077"/>
    </source>
</evidence>
<keyword evidence="9 10" id="KW-0998">Cell outer membrane</keyword>
<evidence type="ECO:0000256" key="9">
    <source>
        <dbReference type="ARBA" id="ARBA00023237"/>
    </source>
</evidence>
<evidence type="ECO:0000259" key="13">
    <source>
        <dbReference type="Pfam" id="PF00593"/>
    </source>
</evidence>
<dbReference type="RefSeq" id="WP_138852687.1">
    <property type="nucleotide sequence ID" value="NZ_CP040710.1"/>
</dbReference>
<keyword evidence="7 10" id="KW-0472">Membrane</keyword>
<keyword evidence="4 10" id="KW-0812">Transmembrane</keyword>
<dbReference type="InterPro" id="IPR039426">
    <property type="entry name" value="TonB-dep_rcpt-like"/>
</dbReference>
<evidence type="ECO:0000313" key="15">
    <source>
        <dbReference type="EMBL" id="QCX00341.1"/>
    </source>
</evidence>
<organism evidence="15 16">
    <name type="scientific">Aggregatimonas sangjinii</name>
    <dbReference type="NCBI Taxonomy" id="2583587"/>
    <lineage>
        <taxon>Bacteria</taxon>
        <taxon>Pseudomonadati</taxon>
        <taxon>Bacteroidota</taxon>
        <taxon>Flavobacteriia</taxon>
        <taxon>Flavobacteriales</taxon>
        <taxon>Flavobacteriaceae</taxon>
        <taxon>Aggregatimonas</taxon>
    </lineage>
</organism>
<dbReference type="GO" id="GO:0015344">
    <property type="term" value="F:siderophore uptake transmembrane transporter activity"/>
    <property type="evidence" value="ECO:0007669"/>
    <property type="project" value="TreeGrafter"/>
</dbReference>
<evidence type="ECO:0000256" key="2">
    <source>
        <dbReference type="ARBA" id="ARBA00022448"/>
    </source>
</evidence>
<evidence type="ECO:0000313" key="16">
    <source>
        <dbReference type="Proteomes" id="UP000310017"/>
    </source>
</evidence>
<dbReference type="Pfam" id="PF07715">
    <property type="entry name" value="Plug"/>
    <property type="match status" value="1"/>
</dbReference>
<dbReference type="InterPro" id="IPR012910">
    <property type="entry name" value="Plug_dom"/>
</dbReference>
<dbReference type="PANTHER" id="PTHR30069">
    <property type="entry name" value="TONB-DEPENDENT OUTER MEMBRANE RECEPTOR"/>
    <property type="match status" value="1"/>
</dbReference>
<gene>
    <name evidence="15" type="ORF">FGM00_09535</name>
</gene>
<keyword evidence="6 11" id="KW-0798">TonB box</keyword>
<keyword evidence="5 12" id="KW-0732">Signal</keyword>
<evidence type="ECO:0000259" key="14">
    <source>
        <dbReference type="Pfam" id="PF07715"/>
    </source>
</evidence>
<evidence type="ECO:0000256" key="5">
    <source>
        <dbReference type="ARBA" id="ARBA00022729"/>
    </source>
</evidence>
<dbReference type="GO" id="GO:0009279">
    <property type="term" value="C:cell outer membrane"/>
    <property type="evidence" value="ECO:0007669"/>
    <property type="project" value="UniProtKB-SubCell"/>
</dbReference>
<dbReference type="Proteomes" id="UP000310017">
    <property type="component" value="Chromosome"/>
</dbReference>
<dbReference type="InterPro" id="IPR000531">
    <property type="entry name" value="Beta-barrel_TonB"/>
</dbReference>
<dbReference type="Gene3D" id="2.170.130.10">
    <property type="entry name" value="TonB-dependent receptor, plug domain"/>
    <property type="match status" value="1"/>
</dbReference>
<evidence type="ECO:0000256" key="11">
    <source>
        <dbReference type="RuleBase" id="RU003357"/>
    </source>
</evidence>
<keyword evidence="2 10" id="KW-0813">Transport</keyword>
<keyword evidence="8 15" id="KW-0675">Receptor</keyword>
<reference evidence="15 16" key="1">
    <citation type="submission" date="2019-05" db="EMBL/GenBank/DDBJ databases">
        <title>Genome sequencing of F202Z8.</title>
        <authorList>
            <person name="Kwon Y.M."/>
        </authorList>
    </citation>
    <scope>NUCLEOTIDE SEQUENCE [LARGE SCALE GENOMIC DNA]</scope>
    <source>
        <strain evidence="15 16">F202Z8</strain>
    </source>
</reference>
<protein>
    <submittedName>
        <fullName evidence="15">TonB-dependent receptor</fullName>
    </submittedName>
</protein>
<keyword evidence="16" id="KW-1185">Reference proteome</keyword>
<feature type="domain" description="TonB-dependent receptor plug" evidence="14">
    <location>
        <begin position="56"/>
        <end position="142"/>
    </location>
</feature>
<dbReference type="OrthoDB" id="9762903at2"/>
<evidence type="ECO:0000256" key="12">
    <source>
        <dbReference type="SAM" id="SignalP"/>
    </source>
</evidence>
<evidence type="ECO:0000256" key="1">
    <source>
        <dbReference type="ARBA" id="ARBA00004571"/>
    </source>
</evidence>
<dbReference type="SUPFAM" id="SSF56935">
    <property type="entry name" value="Porins"/>
    <property type="match status" value="1"/>
</dbReference>